<accession>A0A380BHQ3</accession>
<dbReference type="EMBL" id="UGYW01000002">
    <property type="protein sequence ID" value="SUJ01551.1"/>
    <property type="molecule type" value="Genomic_DNA"/>
</dbReference>
<dbReference type="InterPro" id="IPR045957">
    <property type="entry name" value="DUF6377"/>
</dbReference>
<sequence length="546" mass="63916">MRIVYLFFAMMFLFSAVVFGQQNLVPYSDIEKKLDDLIRRQHYFVKKREDMIAGLKQQAALVKREPGKYFDANYRIYEGYRKFQSDSAIAYVLKCQTLAHELKDDALRIRVDLDLAALYSTVGRYIESKKLLENIDRNKLDLKFLPAYYETYSSFYSHYGQSNNMSTYYQQSELYRDSLLSVLDRSSEQYAIVQATQTLFKGDRNAAEAMLLKLLDTYQNDLENKAMTAYFLGLIYQQNNDIPKKKYYYAVSACADIEHATRDNASLQDLALSYYEQGDFDRAFKLIEKAIDDAMVSNVRYRVIEGTSFYPLINAAYQQRIEQQKKVLLIYLILISVLSVVLIAGIVYLYRQMSHLAKTRKALSETNERLKDLNEDLSLVNMNLSESNHIKEEYIARFFDMCSSYIDKMEDLRKSVLKQASNNQIKPLIEQLKSTRMVENEVEELYKNFDRIFLNLYPAFIQDFNSLLLAEEQIWPKKGELLNTELRIFALIRLGITDSVKIAGFLRYSLRTVYNYRTKVRNKAAVERADFEDIVRQIGLKVRNNH</sequence>
<evidence type="ECO:0000313" key="5">
    <source>
        <dbReference type="Proteomes" id="UP000254893"/>
    </source>
</evidence>
<dbReference type="Proteomes" id="UP000254893">
    <property type="component" value="Unassembled WGS sequence"/>
</dbReference>
<proteinExistence type="predicted"/>
<dbReference type="AlphaFoldDB" id="A0A380BHQ3"/>
<dbReference type="RefSeq" id="WP_115169201.1">
    <property type="nucleotide sequence ID" value="NZ_UGYW01000002.1"/>
</dbReference>
<keyword evidence="2" id="KW-0472">Membrane</keyword>
<keyword evidence="2" id="KW-0812">Transmembrane</keyword>
<evidence type="ECO:0000256" key="1">
    <source>
        <dbReference type="SAM" id="Coils"/>
    </source>
</evidence>
<keyword evidence="1" id="KW-0175">Coiled coil</keyword>
<organism evidence="4 5">
    <name type="scientific">Sphingobacterium spiritivorum</name>
    <name type="common">Flavobacterium spiritivorum</name>
    <dbReference type="NCBI Taxonomy" id="258"/>
    <lineage>
        <taxon>Bacteria</taxon>
        <taxon>Pseudomonadati</taxon>
        <taxon>Bacteroidota</taxon>
        <taxon>Sphingobacteriia</taxon>
        <taxon>Sphingobacteriales</taxon>
        <taxon>Sphingobacteriaceae</taxon>
        <taxon>Sphingobacterium</taxon>
    </lineage>
</organism>
<evidence type="ECO:0000256" key="2">
    <source>
        <dbReference type="SAM" id="Phobius"/>
    </source>
</evidence>
<dbReference type="Pfam" id="PF19904">
    <property type="entry name" value="DUF6377"/>
    <property type="match status" value="1"/>
</dbReference>
<reference evidence="4 5" key="1">
    <citation type="submission" date="2018-06" db="EMBL/GenBank/DDBJ databases">
        <authorList>
            <consortium name="Pathogen Informatics"/>
            <person name="Doyle S."/>
        </authorList>
    </citation>
    <scope>NUCLEOTIDE SEQUENCE [LARGE SCALE GENOMIC DNA]</scope>
    <source>
        <strain evidence="4 5">NCTC11388</strain>
    </source>
</reference>
<gene>
    <name evidence="4" type="ORF">NCTC11388_00804</name>
</gene>
<protein>
    <recommendedName>
        <fullName evidence="3">DUF6377 domain-containing protein</fullName>
    </recommendedName>
</protein>
<evidence type="ECO:0000259" key="3">
    <source>
        <dbReference type="Pfam" id="PF19904"/>
    </source>
</evidence>
<keyword evidence="2" id="KW-1133">Transmembrane helix</keyword>
<feature type="coiled-coil region" evidence="1">
    <location>
        <begin position="356"/>
        <end position="383"/>
    </location>
</feature>
<evidence type="ECO:0000313" key="4">
    <source>
        <dbReference type="EMBL" id="SUJ01551.1"/>
    </source>
</evidence>
<feature type="transmembrane region" description="Helical" evidence="2">
    <location>
        <begin position="328"/>
        <end position="350"/>
    </location>
</feature>
<feature type="domain" description="DUF6377" evidence="3">
    <location>
        <begin position="256"/>
        <end position="503"/>
    </location>
</feature>
<name>A0A380BHQ3_SPHSI</name>